<sequence>MRAKATLNREFTISTVDKRVYGSFLEHMGRAVYTGIYEPGHAKADKDGFRTDVLDMVRDLDMPIVRYPGGNFVSAYHWEDGIGPRDQRPTRLDLAWRTRETNQVGINEFADWSKLANTEMMLAMNLGSRGLNDARNFLEYCNHPGGTYWSDLRAKHGYKNPHNVRIWCLGNEMDGPWQVGHKSAAEYGHLANEVSKAFKYFDKTLETVVCGSSNDKMKSYPEWEATVLDASYDSVDYISLHKYFGNEENDTLNYYAKAIELDRYIVTIGGVIDYIKAKKRSKRDVKICFDEWNVWYHDRKEDGERIASWDWPEAPPLLEELYNLEDAIFVASLINVFIRRSDRVKIACMAQLVNVIAPILTKAGGPAWRQSIYYPLQFASKYGRGTALTVSSSGPTYDCEVAQDVPYLDLSAVLHDDGKTIALFAINRSLDEAMDLSVDLQGFKGLKIVQHHVMTGEDLKARNAVENQERIVPRPGTGLSITDEGALIGALPAKSYHFILLSVASA</sequence>
<dbReference type="KEGG" id="rga:RGR602_PC02332"/>
<keyword evidence="6" id="KW-0119">Carbohydrate metabolism</keyword>
<dbReference type="AlphaFoldDB" id="A0A0B4XGZ0"/>
<dbReference type="Pfam" id="PF22848">
    <property type="entry name" value="ASD1_dom"/>
    <property type="match status" value="1"/>
</dbReference>
<geneLocation type="plasmid" evidence="9 10">
    <name>pRgalR602c</name>
</geneLocation>
<dbReference type="InterPro" id="IPR055235">
    <property type="entry name" value="ASD1_cat"/>
</dbReference>
<dbReference type="Pfam" id="PF06964">
    <property type="entry name" value="Alpha-L-AF_C"/>
    <property type="match status" value="1"/>
</dbReference>
<organism evidence="9 10">
    <name type="scientific">Rhizobium gallicum bv. gallicum R602sp</name>
    <dbReference type="NCBI Taxonomy" id="1041138"/>
    <lineage>
        <taxon>Bacteria</taxon>
        <taxon>Pseudomonadati</taxon>
        <taxon>Pseudomonadota</taxon>
        <taxon>Alphaproteobacteria</taxon>
        <taxon>Hyphomicrobiales</taxon>
        <taxon>Rhizobiaceae</taxon>
        <taxon>Rhizobium/Agrobacterium group</taxon>
        <taxon>Rhizobium</taxon>
    </lineage>
</organism>
<reference evidence="9 10" key="1">
    <citation type="submission" date="2013-11" db="EMBL/GenBank/DDBJ databases">
        <title>Complete genome sequence of Rhizobium gallicum bv. gallicum R602.</title>
        <authorList>
            <person name="Bustos P."/>
            <person name="Santamaria R.I."/>
            <person name="Lozano L."/>
            <person name="Acosta J.L."/>
            <person name="Ormeno-Orrillo E."/>
            <person name="Rogel M.A."/>
            <person name="Romero D."/>
            <person name="Cevallos M.A."/>
            <person name="Martinez-Romero E."/>
            <person name="Gonzalez V."/>
        </authorList>
    </citation>
    <scope>NUCLEOTIDE SEQUENCE [LARGE SCALE GENOMIC DNA]</scope>
    <source>
        <strain evidence="9 10">R602</strain>
        <plasmid evidence="9 10">pRgalR602c</plasmid>
    </source>
</reference>
<evidence type="ECO:0000256" key="5">
    <source>
        <dbReference type="ARBA" id="ARBA00022801"/>
    </source>
</evidence>
<dbReference type="InterPro" id="IPR017853">
    <property type="entry name" value="GH"/>
</dbReference>
<dbReference type="PANTHER" id="PTHR43576">
    <property type="entry name" value="ALPHA-L-ARABINOFURANOSIDASE C-RELATED"/>
    <property type="match status" value="1"/>
</dbReference>
<dbReference type="Gene3D" id="3.20.20.80">
    <property type="entry name" value="Glycosidases"/>
    <property type="match status" value="1"/>
</dbReference>
<dbReference type="EMBL" id="CP006880">
    <property type="protein sequence ID" value="AJD46351.1"/>
    <property type="molecule type" value="Genomic_DNA"/>
</dbReference>
<dbReference type="Proteomes" id="UP000031368">
    <property type="component" value="Plasmid pRgalR602c"/>
</dbReference>
<evidence type="ECO:0000313" key="10">
    <source>
        <dbReference type="Proteomes" id="UP000031368"/>
    </source>
</evidence>
<dbReference type="GO" id="GO:0046556">
    <property type="term" value="F:alpha-L-arabinofuranosidase activity"/>
    <property type="evidence" value="ECO:0007669"/>
    <property type="project" value="UniProtKB-EC"/>
</dbReference>
<keyword evidence="7 9" id="KW-0326">Glycosidase</keyword>
<accession>A0A0B4XGZ0</accession>
<dbReference type="SMART" id="SM00813">
    <property type="entry name" value="Alpha-L-AF_C"/>
    <property type="match status" value="1"/>
</dbReference>
<dbReference type="SUPFAM" id="SSF51011">
    <property type="entry name" value="Glycosyl hydrolase domain"/>
    <property type="match status" value="1"/>
</dbReference>
<gene>
    <name evidence="9" type="primary">abfA</name>
    <name evidence="9" type="ORF">RGR602_PC02332</name>
</gene>
<evidence type="ECO:0000256" key="2">
    <source>
        <dbReference type="ARBA" id="ARBA00007186"/>
    </source>
</evidence>
<evidence type="ECO:0000256" key="7">
    <source>
        <dbReference type="ARBA" id="ARBA00023295"/>
    </source>
</evidence>
<evidence type="ECO:0000313" key="9">
    <source>
        <dbReference type="EMBL" id="AJD46351.1"/>
    </source>
</evidence>
<feature type="domain" description="Alpha-L-arabinofuranosidase C-terminal" evidence="8">
    <location>
        <begin position="290"/>
        <end position="495"/>
    </location>
</feature>
<evidence type="ECO:0000256" key="1">
    <source>
        <dbReference type="ARBA" id="ARBA00001462"/>
    </source>
</evidence>
<evidence type="ECO:0000256" key="6">
    <source>
        <dbReference type="ARBA" id="ARBA00023277"/>
    </source>
</evidence>
<comment type="subunit">
    <text evidence="3">Homohexamer; trimer of dimers.</text>
</comment>
<comment type="catalytic activity">
    <reaction evidence="1">
        <text>Hydrolysis of terminal non-reducing alpha-L-arabinofuranoside residues in alpha-L-arabinosides.</text>
        <dbReference type="EC" id="3.2.1.55"/>
    </reaction>
</comment>
<keyword evidence="10" id="KW-1185">Reference proteome</keyword>
<dbReference type="Gene3D" id="2.60.40.1180">
    <property type="entry name" value="Golgi alpha-mannosidase II"/>
    <property type="match status" value="1"/>
</dbReference>
<comment type="similarity">
    <text evidence="2">Belongs to the glycosyl hydrolase 51 family.</text>
</comment>
<dbReference type="EC" id="3.2.1.55" evidence="4"/>
<dbReference type="InterPro" id="IPR010720">
    <property type="entry name" value="Alpha-L-AF_C"/>
</dbReference>
<dbReference type="GO" id="GO:0000272">
    <property type="term" value="P:polysaccharide catabolic process"/>
    <property type="evidence" value="ECO:0007669"/>
    <property type="project" value="TreeGrafter"/>
</dbReference>
<keyword evidence="5 9" id="KW-0378">Hydrolase</keyword>
<dbReference type="RefSeq" id="WP_040116344.1">
    <property type="nucleotide sequence ID" value="NZ_CP006880.1"/>
</dbReference>
<protein>
    <recommendedName>
        <fullName evidence="4">non-reducing end alpha-L-arabinofuranosidase</fullName>
        <ecNumber evidence="4">3.2.1.55</ecNumber>
    </recommendedName>
</protein>
<keyword evidence="9" id="KW-0614">Plasmid</keyword>
<dbReference type="HOGENOM" id="CLU_017810_1_1_5"/>
<proteinExistence type="inferred from homology"/>
<dbReference type="SUPFAM" id="SSF51445">
    <property type="entry name" value="(Trans)glycosidases"/>
    <property type="match status" value="1"/>
</dbReference>
<evidence type="ECO:0000259" key="8">
    <source>
        <dbReference type="SMART" id="SM00813"/>
    </source>
</evidence>
<dbReference type="InterPro" id="IPR013780">
    <property type="entry name" value="Glyco_hydro_b"/>
</dbReference>
<evidence type="ECO:0000256" key="3">
    <source>
        <dbReference type="ARBA" id="ARBA00011165"/>
    </source>
</evidence>
<name>A0A0B4XGZ0_9HYPH</name>
<evidence type="ECO:0000256" key="4">
    <source>
        <dbReference type="ARBA" id="ARBA00012670"/>
    </source>
</evidence>
<dbReference type="PANTHER" id="PTHR43576:SF3">
    <property type="entry name" value="ALPHA-L-ARABINOFURANOSIDASE C"/>
    <property type="match status" value="1"/>
</dbReference>
<dbReference type="GO" id="GO:0046373">
    <property type="term" value="P:L-arabinose metabolic process"/>
    <property type="evidence" value="ECO:0007669"/>
    <property type="project" value="InterPro"/>
</dbReference>